<feature type="domain" description="Protein kinase" evidence="1">
    <location>
        <begin position="137"/>
        <end position="410"/>
    </location>
</feature>
<dbReference type="Proteomes" id="UP000022910">
    <property type="component" value="Unassembled WGS sequence"/>
</dbReference>
<keyword evidence="2" id="KW-0418">Kinase</keyword>
<dbReference type="EMBL" id="JEMT01023639">
    <property type="protein sequence ID" value="EXX64107.1"/>
    <property type="molecule type" value="Genomic_DNA"/>
</dbReference>
<dbReference type="GO" id="GO:0004672">
    <property type="term" value="F:protein kinase activity"/>
    <property type="evidence" value="ECO:0007669"/>
    <property type="project" value="InterPro"/>
</dbReference>
<reference evidence="2 3" key="1">
    <citation type="submission" date="2014-02" db="EMBL/GenBank/DDBJ databases">
        <title>Single nucleus genome sequencing reveals high similarity among nuclei of an endomycorrhizal fungus.</title>
        <authorList>
            <person name="Lin K."/>
            <person name="Geurts R."/>
            <person name="Zhang Z."/>
            <person name="Limpens E."/>
            <person name="Saunders D.G."/>
            <person name="Mu D."/>
            <person name="Pang E."/>
            <person name="Cao H."/>
            <person name="Cha H."/>
            <person name="Lin T."/>
            <person name="Zhou Q."/>
            <person name="Shang Y."/>
            <person name="Li Y."/>
            <person name="Ivanov S."/>
            <person name="Sharma T."/>
            <person name="Velzen R.V."/>
            <person name="Ruijter N.D."/>
            <person name="Aanen D.K."/>
            <person name="Win J."/>
            <person name="Kamoun S."/>
            <person name="Bisseling T."/>
            <person name="Huang S."/>
        </authorList>
    </citation>
    <scope>NUCLEOTIDE SEQUENCE [LARGE SCALE GENOMIC DNA]</scope>
    <source>
        <strain evidence="3">DAOM197198w</strain>
    </source>
</reference>
<evidence type="ECO:0000313" key="3">
    <source>
        <dbReference type="Proteomes" id="UP000022910"/>
    </source>
</evidence>
<dbReference type="GO" id="GO:0005524">
    <property type="term" value="F:ATP binding"/>
    <property type="evidence" value="ECO:0007669"/>
    <property type="project" value="InterPro"/>
</dbReference>
<dbReference type="InterPro" id="IPR011009">
    <property type="entry name" value="Kinase-like_dom_sf"/>
</dbReference>
<comment type="caution">
    <text evidence="2">The sequence shown here is derived from an EMBL/GenBank/DDBJ whole genome shotgun (WGS) entry which is preliminary data.</text>
</comment>
<dbReference type="OrthoDB" id="68483at2759"/>
<dbReference type="SUPFAM" id="SSF56112">
    <property type="entry name" value="Protein kinase-like (PK-like)"/>
    <property type="match status" value="1"/>
</dbReference>
<gene>
    <name evidence="2" type="ORF">RirG_145940</name>
</gene>
<keyword evidence="3" id="KW-1185">Reference proteome</keyword>
<dbReference type="Pfam" id="PF07714">
    <property type="entry name" value="PK_Tyr_Ser-Thr"/>
    <property type="match status" value="1"/>
</dbReference>
<dbReference type="Gene3D" id="1.10.510.10">
    <property type="entry name" value="Transferase(Phosphotransferase) domain 1"/>
    <property type="match status" value="1"/>
</dbReference>
<dbReference type="SMR" id="A0A015J3R3"/>
<dbReference type="PROSITE" id="PS50011">
    <property type="entry name" value="PROTEIN_KINASE_DOM"/>
    <property type="match status" value="1"/>
</dbReference>
<dbReference type="PANTHER" id="PTHR23257">
    <property type="entry name" value="SERINE-THREONINE PROTEIN KINASE"/>
    <property type="match status" value="1"/>
</dbReference>
<evidence type="ECO:0000259" key="1">
    <source>
        <dbReference type="PROSITE" id="PS50011"/>
    </source>
</evidence>
<dbReference type="InterPro" id="IPR050167">
    <property type="entry name" value="Ser_Thr_protein_kinase"/>
</dbReference>
<proteinExistence type="predicted"/>
<keyword evidence="2" id="KW-0808">Transferase</keyword>
<dbReference type="InterPro" id="IPR000719">
    <property type="entry name" value="Prot_kinase_dom"/>
</dbReference>
<name>A0A015J3R3_RHIIW</name>
<dbReference type="AlphaFoldDB" id="A0A015J3R3"/>
<protein>
    <submittedName>
        <fullName evidence="2">Polo kinase CDC5</fullName>
    </submittedName>
</protein>
<evidence type="ECO:0000313" key="2">
    <source>
        <dbReference type="EMBL" id="EXX64107.1"/>
    </source>
</evidence>
<sequence>MPLVRKEFVNAAINKAISLIDYNIQNDLIKQFKFIRRTVLADIYLSRDEKTEAIRIMNILYNRNKMMNNDGNRRICEFCKYECLAILYCEHCLRNYLKSRFSNWTSGNDNIDNLIKKCQLESLEPEKIIEWIPFNNLQNIKYLPKNGYPEIYTAVWIGGSYNEWSSKSHRLKRFGKQDVILKGLKNDDIESEGWFEEIKSHLTNNQSPDIIPCYGLTQNPLNGSYMLVMNIMDASLREYLQKNNSQLMWKERIQIASDIVVALKSIHDENKVHRNLHSGNIFFKQANQRFGIGDLGFCGPVIDQPLKSIYGNLPYIAPEVIAGKEYTFASEIYSVAILLWEIASGQIPFIDLEHDHQLATLIVKGIRPRMVPAIPLEYKNLMKQCWDSDPSKRPDINKLADRIRDINKLYQNTSNRSEIGENLETNKTNGFETDYASKLYQFEKFPQPRNATDAEQKAFDNRSAQKNLPNKKKGGIFKVTKIFKRRPSQNDINEKETTKHQMYYINDKYKIDNNPKLHLKIQEESTILDVKEFLYNGTLNVVDLKT</sequence>
<dbReference type="HOGENOM" id="CLU_000288_7_34_1"/>
<organism evidence="2 3">
    <name type="scientific">Rhizophagus irregularis (strain DAOM 197198w)</name>
    <name type="common">Glomus intraradices</name>
    <dbReference type="NCBI Taxonomy" id="1432141"/>
    <lineage>
        <taxon>Eukaryota</taxon>
        <taxon>Fungi</taxon>
        <taxon>Fungi incertae sedis</taxon>
        <taxon>Mucoromycota</taxon>
        <taxon>Glomeromycotina</taxon>
        <taxon>Glomeromycetes</taxon>
        <taxon>Glomerales</taxon>
        <taxon>Glomeraceae</taxon>
        <taxon>Rhizophagus</taxon>
    </lineage>
</organism>
<dbReference type="InterPro" id="IPR001245">
    <property type="entry name" value="Ser-Thr/Tyr_kinase_cat_dom"/>
</dbReference>
<accession>A0A015J3R3</accession>